<dbReference type="AlphaFoldDB" id="B0PBY0"/>
<organism evidence="1 2">
    <name type="scientific">Anaerotruncus colihominis DSM 17241</name>
    <dbReference type="NCBI Taxonomy" id="445972"/>
    <lineage>
        <taxon>Bacteria</taxon>
        <taxon>Bacillati</taxon>
        <taxon>Bacillota</taxon>
        <taxon>Clostridia</taxon>
        <taxon>Eubacteriales</taxon>
        <taxon>Oscillospiraceae</taxon>
        <taxon>Anaerotruncus</taxon>
    </lineage>
</organism>
<proteinExistence type="predicted"/>
<accession>B0PBY0</accession>
<comment type="caution">
    <text evidence="1">The sequence shown here is derived from an EMBL/GenBank/DDBJ whole genome shotgun (WGS) entry which is preliminary data.</text>
</comment>
<gene>
    <name evidence="1" type="ORF">ANACOL_02288</name>
</gene>
<reference evidence="1" key="2">
    <citation type="submission" date="2013-09" db="EMBL/GenBank/DDBJ databases">
        <title>Draft genome sequence of Anaerotruncus colihominis(DSM 17241).</title>
        <authorList>
            <person name="Sudarsanam P."/>
            <person name="Ley R."/>
            <person name="Guruge J."/>
            <person name="Turnbaugh P.J."/>
            <person name="Mahowald M."/>
            <person name="Liep D."/>
            <person name="Gordon J."/>
        </authorList>
    </citation>
    <scope>NUCLEOTIDE SEQUENCE</scope>
    <source>
        <strain evidence="1">DSM 17241</strain>
    </source>
</reference>
<name>B0PBY0_9FIRM</name>
<evidence type="ECO:0000313" key="1">
    <source>
        <dbReference type="EMBL" id="EDS11105.1"/>
    </source>
</evidence>
<sequence>MYLFHRLFYHICACMARLCTLLQGMSRSCMHPSGMRLTVG</sequence>
<dbReference type="Proteomes" id="UP000003803">
    <property type="component" value="Unassembled WGS sequence"/>
</dbReference>
<dbReference type="HOGENOM" id="CLU_3283932_0_0_9"/>
<protein>
    <submittedName>
        <fullName evidence="1">Uncharacterized protein</fullName>
    </submittedName>
</protein>
<evidence type="ECO:0000313" key="2">
    <source>
        <dbReference type="Proteomes" id="UP000003803"/>
    </source>
</evidence>
<reference evidence="1" key="1">
    <citation type="submission" date="2007-11" db="EMBL/GenBank/DDBJ databases">
        <authorList>
            <person name="Fulton L."/>
            <person name="Clifton S."/>
            <person name="Fulton B."/>
            <person name="Xu J."/>
            <person name="Minx P."/>
            <person name="Pepin K.H."/>
            <person name="Johnson M."/>
            <person name="Thiruvilangam P."/>
            <person name="Bhonagiri V."/>
            <person name="Nash W.E."/>
            <person name="Mardis E.R."/>
            <person name="Wilson R.K."/>
        </authorList>
    </citation>
    <scope>NUCLEOTIDE SEQUENCE [LARGE SCALE GENOMIC DNA]</scope>
    <source>
        <strain evidence="1">DSM 17241</strain>
    </source>
</reference>
<keyword evidence="2" id="KW-1185">Reference proteome</keyword>
<dbReference type="EMBL" id="ABGD02000018">
    <property type="protein sequence ID" value="EDS11105.1"/>
    <property type="molecule type" value="Genomic_DNA"/>
</dbReference>